<evidence type="ECO:0000256" key="4">
    <source>
        <dbReference type="SAM" id="SignalP"/>
    </source>
</evidence>
<dbReference type="GO" id="GO:0016810">
    <property type="term" value="F:hydrolase activity, acting on carbon-nitrogen (but not peptide) bonds"/>
    <property type="evidence" value="ECO:0007669"/>
    <property type="project" value="InterPro"/>
</dbReference>
<dbReference type="Gene3D" id="3.20.20.370">
    <property type="entry name" value="Glycoside hydrolase/deacetylase"/>
    <property type="match status" value="1"/>
</dbReference>
<sequence length="524" mass="55310">MHNKRFVLGIALLALSTGGCGLAAAAGPERNVLVPAEPTLIDFVDPAAVPGLSAETLTEGHASRGPRYVHITYPALAGAPALAQTLREQARRQLHDFRTRTGDEISEPRPELNVEWQLAAASPEAVAVRLRTGEFTGARWENSTRTLWYDPRSGRTTGSTALLAGDDARRRLVTLVKEQLKDRGAQVERDAVTADDDQFDSMAFNRAGDLVVEFDDCQLTPCGLGRLAVAVPAGRAAPLLSELGHRAQQATLDGTAHSGRATGTAPLTATAAGDGPDSPRNDTPGSTPDNTSGGPFAAPPRSPAASSRAGTVDCAATKCVALTFDDGPGPHTAELLDSLKREDARATFFVVGGNAAAQPDLLRRMSDEGHLVGNHSWSHTDLSKPGTAKIADSLERTRDVVAAAIGQAPTLVRPPYGAVSGTLRNVAREQGFPLVTWDVDAFDQQGGATQDIVDRSVRGAHPGAIILLHDIHQESVAAVPDIVKRLRGKGYTFVTVPELYGAAGMQAGRLYRSGSEPSRKQPLN</sequence>
<evidence type="ECO:0000313" key="6">
    <source>
        <dbReference type="EMBL" id="SET56411.1"/>
    </source>
</evidence>
<dbReference type="PROSITE" id="PS51257">
    <property type="entry name" value="PROKAR_LIPOPROTEIN"/>
    <property type="match status" value="1"/>
</dbReference>
<proteinExistence type="predicted"/>
<dbReference type="SUPFAM" id="SSF88713">
    <property type="entry name" value="Glycoside hydrolase/deacetylase"/>
    <property type="match status" value="1"/>
</dbReference>
<feature type="compositionally biased region" description="Low complexity" evidence="3">
    <location>
        <begin position="259"/>
        <end position="275"/>
    </location>
</feature>
<feature type="domain" description="NodB homology" evidence="5">
    <location>
        <begin position="318"/>
        <end position="494"/>
    </location>
</feature>
<feature type="compositionally biased region" description="Polar residues" evidence="3">
    <location>
        <begin position="281"/>
        <end position="291"/>
    </location>
</feature>
<dbReference type="Proteomes" id="UP000199361">
    <property type="component" value="Unassembled WGS sequence"/>
</dbReference>
<dbReference type="PANTHER" id="PTHR10587:SF133">
    <property type="entry name" value="CHITIN DEACETYLASE 1-RELATED"/>
    <property type="match status" value="1"/>
</dbReference>
<dbReference type="GO" id="GO:0016020">
    <property type="term" value="C:membrane"/>
    <property type="evidence" value="ECO:0007669"/>
    <property type="project" value="TreeGrafter"/>
</dbReference>
<dbReference type="GO" id="GO:0005975">
    <property type="term" value="P:carbohydrate metabolic process"/>
    <property type="evidence" value="ECO:0007669"/>
    <property type="project" value="InterPro"/>
</dbReference>
<dbReference type="InterPro" id="IPR011330">
    <property type="entry name" value="Glyco_hydro/deAcase_b/a-brl"/>
</dbReference>
<feature type="chain" id="PRO_5039376173" evidence="4">
    <location>
        <begin position="26"/>
        <end position="524"/>
    </location>
</feature>
<dbReference type="Pfam" id="PF01522">
    <property type="entry name" value="Polysacc_deac_1"/>
    <property type="match status" value="1"/>
</dbReference>
<dbReference type="RefSeq" id="WP_091079855.1">
    <property type="nucleotide sequence ID" value="NZ_FOHX01000003.1"/>
</dbReference>
<dbReference type="GO" id="GO:0046872">
    <property type="term" value="F:metal ion binding"/>
    <property type="evidence" value="ECO:0007669"/>
    <property type="project" value="UniProtKB-KW"/>
</dbReference>
<dbReference type="PROSITE" id="PS51677">
    <property type="entry name" value="NODB"/>
    <property type="match status" value="1"/>
</dbReference>
<dbReference type="InterPro" id="IPR002509">
    <property type="entry name" value="NODB_dom"/>
</dbReference>
<gene>
    <name evidence="6" type="ORF">SAMN05421811_103432</name>
</gene>
<dbReference type="EMBL" id="FOHX01000003">
    <property type="protein sequence ID" value="SET56411.1"/>
    <property type="molecule type" value="Genomic_DNA"/>
</dbReference>
<evidence type="ECO:0000256" key="2">
    <source>
        <dbReference type="ARBA" id="ARBA00022801"/>
    </source>
</evidence>
<keyword evidence="1" id="KW-0479">Metal-binding</keyword>
<dbReference type="OrthoDB" id="3521160at2"/>
<keyword evidence="4" id="KW-0732">Signal</keyword>
<reference evidence="6 7" key="1">
    <citation type="submission" date="2016-10" db="EMBL/GenBank/DDBJ databases">
        <authorList>
            <person name="de Groot N.N."/>
        </authorList>
    </citation>
    <scope>NUCLEOTIDE SEQUENCE [LARGE SCALE GENOMIC DNA]</scope>
    <source>
        <strain evidence="6 7">CGMCC 4.5598</strain>
    </source>
</reference>
<name>A0A1I0FE75_9ACTN</name>
<evidence type="ECO:0000259" key="5">
    <source>
        <dbReference type="PROSITE" id="PS51677"/>
    </source>
</evidence>
<evidence type="ECO:0000256" key="1">
    <source>
        <dbReference type="ARBA" id="ARBA00022723"/>
    </source>
</evidence>
<keyword evidence="7" id="KW-1185">Reference proteome</keyword>
<dbReference type="AlphaFoldDB" id="A0A1I0FE75"/>
<feature type="region of interest" description="Disordered" evidence="3">
    <location>
        <begin position="254"/>
        <end position="309"/>
    </location>
</feature>
<accession>A0A1I0FE75</accession>
<evidence type="ECO:0000256" key="3">
    <source>
        <dbReference type="SAM" id="MobiDB-lite"/>
    </source>
</evidence>
<keyword evidence="2" id="KW-0378">Hydrolase</keyword>
<dbReference type="STRING" id="568860.SAMN05421811_103432"/>
<feature type="signal peptide" evidence="4">
    <location>
        <begin position="1"/>
        <end position="25"/>
    </location>
</feature>
<organism evidence="6 7">
    <name type="scientific">Nonomuraea wenchangensis</name>
    <dbReference type="NCBI Taxonomy" id="568860"/>
    <lineage>
        <taxon>Bacteria</taxon>
        <taxon>Bacillati</taxon>
        <taxon>Actinomycetota</taxon>
        <taxon>Actinomycetes</taxon>
        <taxon>Streptosporangiales</taxon>
        <taxon>Streptosporangiaceae</taxon>
        <taxon>Nonomuraea</taxon>
    </lineage>
</organism>
<dbReference type="PANTHER" id="PTHR10587">
    <property type="entry name" value="GLYCOSYL TRANSFERASE-RELATED"/>
    <property type="match status" value="1"/>
</dbReference>
<evidence type="ECO:0000313" key="7">
    <source>
        <dbReference type="Proteomes" id="UP000199361"/>
    </source>
</evidence>
<dbReference type="InterPro" id="IPR050248">
    <property type="entry name" value="Polysacc_deacetylase_ArnD"/>
</dbReference>
<protein>
    <submittedName>
        <fullName evidence="6">Peptidoglycan/xylan/chitin deacetylase, PgdA/CDA1 family</fullName>
    </submittedName>
</protein>